<feature type="region of interest" description="Disordered" evidence="1">
    <location>
        <begin position="149"/>
        <end position="180"/>
    </location>
</feature>
<dbReference type="AlphaFoldDB" id="A0A2T0FF42"/>
<evidence type="ECO:0000313" key="3">
    <source>
        <dbReference type="Proteomes" id="UP000238350"/>
    </source>
</evidence>
<sequence>MFSLQNLGRHDHLPRPFLVHTPPLNAARLRSSPRTPHTHHRIDTKRVHDVLDKIRGVDRIAEVRRGLGPPASNVAPASVPPQAPPPAPVAAPVAAQVSTTTSAETLDPSPVFHELPPSTPQSITKTVNDSRTIYSSPYLRTPQNKQMGIVSAPATLRRPKRRLSEASEPPPKRNAPETPWHLDDSPSLVYGAPVTPPQWTRIQWQYLSVLANLIPELDQGSLEDVKTFIDTSLPQWLVKEFHPFREELPSRLMALVKWNRTAKPGASDNLALTREVWDQVRGLMTKLLPVFRAENKVTLENADDYAQKLVSVAELVKRSMAPAKLHQYNKLEVARQVYAPQDEFQLDKQKIQYRVPKLTICISSTPLDLGSDWTGQ</sequence>
<name>A0A2T0FF42_9ASCO</name>
<proteinExistence type="predicted"/>
<dbReference type="Proteomes" id="UP000238350">
    <property type="component" value="Unassembled WGS sequence"/>
</dbReference>
<accession>A0A2T0FF42</accession>
<evidence type="ECO:0000256" key="1">
    <source>
        <dbReference type="SAM" id="MobiDB-lite"/>
    </source>
</evidence>
<feature type="compositionally biased region" description="Low complexity" evidence="1">
    <location>
        <begin position="90"/>
        <end position="103"/>
    </location>
</feature>
<keyword evidence="3" id="KW-1185">Reference proteome</keyword>
<evidence type="ECO:0000313" key="2">
    <source>
        <dbReference type="EMBL" id="PRT53616.1"/>
    </source>
</evidence>
<feature type="region of interest" description="Disordered" evidence="1">
    <location>
        <begin position="69"/>
        <end position="129"/>
    </location>
</feature>
<comment type="caution">
    <text evidence="2">The sequence shown here is derived from an EMBL/GenBank/DDBJ whole genome shotgun (WGS) entry which is preliminary data.</text>
</comment>
<feature type="compositionally biased region" description="Pro residues" evidence="1">
    <location>
        <begin position="78"/>
        <end position="89"/>
    </location>
</feature>
<dbReference type="GeneID" id="36514985"/>
<organism evidence="2 3">
    <name type="scientific">Wickerhamiella sorbophila</name>
    <dbReference type="NCBI Taxonomy" id="45607"/>
    <lineage>
        <taxon>Eukaryota</taxon>
        <taxon>Fungi</taxon>
        <taxon>Dikarya</taxon>
        <taxon>Ascomycota</taxon>
        <taxon>Saccharomycotina</taxon>
        <taxon>Dipodascomycetes</taxon>
        <taxon>Dipodascales</taxon>
        <taxon>Trichomonascaceae</taxon>
        <taxon>Wickerhamiella</taxon>
    </lineage>
</organism>
<dbReference type="EMBL" id="NDIQ01000001">
    <property type="protein sequence ID" value="PRT53616.1"/>
    <property type="molecule type" value="Genomic_DNA"/>
</dbReference>
<feature type="compositionally biased region" description="Polar residues" evidence="1">
    <location>
        <begin position="120"/>
        <end position="129"/>
    </location>
</feature>
<gene>
    <name evidence="2" type="ORF">B9G98_01236</name>
</gene>
<reference evidence="2 3" key="1">
    <citation type="submission" date="2017-04" db="EMBL/GenBank/DDBJ databases">
        <title>Genome sequencing of [Candida] sorbophila.</title>
        <authorList>
            <person name="Ahn J.O."/>
        </authorList>
    </citation>
    <scope>NUCLEOTIDE SEQUENCE [LARGE SCALE GENOMIC DNA]</scope>
    <source>
        <strain evidence="2 3">DS02</strain>
    </source>
</reference>
<feature type="compositionally biased region" description="Basic and acidic residues" evidence="1">
    <location>
        <begin position="162"/>
        <end position="180"/>
    </location>
</feature>
<protein>
    <submittedName>
        <fullName evidence="2">Uncharacterized protein</fullName>
    </submittedName>
</protein>
<dbReference type="RefSeq" id="XP_024663562.1">
    <property type="nucleotide sequence ID" value="XM_024807794.1"/>
</dbReference>